<protein>
    <submittedName>
        <fullName evidence="2">Oidioi.mRNA.OKI2018_I69.PAR.g13022.t1.cds</fullName>
    </submittedName>
</protein>
<evidence type="ECO:0000313" key="3">
    <source>
        <dbReference type="Proteomes" id="UP001158576"/>
    </source>
</evidence>
<sequence>MMFSDGVHRKRSSDDRDIPQSPSPQSTTTSNSDSASSLSIDHPILNDKADDLAGAFETLKVATGKDGPEINSSRRRFEFLNLLKKIDDNPVGTASAQVLYVLCKTEAEYKVKFGIPLTTKQIFECKRAAKFAGKDGAIFDELFRKSYVKECSERSRGSTSSSVGNDDGYVHGSEINARSLPIHPLSFIGRALTDQMNPIEKEDQKPKKDESTN</sequence>
<name>A0ABN7S5Z6_OIKDI</name>
<feature type="region of interest" description="Disordered" evidence="1">
    <location>
        <begin position="193"/>
        <end position="213"/>
    </location>
</feature>
<feature type="compositionally biased region" description="Basic and acidic residues" evidence="1">
    <location>
        <begin position="199"/>
        <end position="213"/>
    </location>
</feature>
<accession>A0ABN7S5Z6</accession>
<dbReference type="Proteomes" id="UP001158576">
    <property type="component" value="Chromosome PAR"/>
</dbReference>
<feature type="compositionally biased region" description="Low complexity" evidence="1">
    <location>
        <begin position="19"/>
        <end position="39"/>
    </location>
</feature>
<feature type="region of interest" description="Disordered" evidence="1">
    <location>
        <begin position="1"/>
        <end position="43"/>
    </location>
</feature>
<gene>
    <name evidence="2" type="ORF">OKIOD_LOCUS4580</name>
</gene>
<evidence type="ECO:0000256" key="1">
    <source>
        <dbReference type="SAM" id="MobiDB-lite"/>
    </source>
</evidence>
<reference evidence="2 3" key="1">
    <citation type="submission" date="2021-04" db="EMBL/GenBank/DDBJ databases">
        <authorList>
            <person name="Bliznina A."/>
        </authorList>
    </citation>
    <scope>NUCLEOTIDE SEQUENCE [LARGE SCALE GENOMIC DNA]</scope>
</reference>
<proteinExistence type="predicted"/>
<evidence type="ECO:0000313" key="2">
    <source>
        <dbReference type="EMBL" id="CAG5091384.1"/>
    </source>
</evidence>
<dbReference type="EMBL" id="OU015568">
    <property type="protein sequence ID" value="CAG5091384.1"/>
    <property type="molecule type" value="Genomic_DNA"/>
</dbReference>
<organism evidence="2 3">
    <name type="scientific">Oikopleura dioica</name>
    <name type="common">Tunicate</name>
    <dbReference type="NCBI Taxonomy" id="34765"/>
    <lineage>
        <taxon>Eukaryota</taxon>
        <taxon>Metazoa</taxon>
        <taxon>Chordata</taxon>
        <taxon>Tunicata</taxon>
        <taxon>Appendicularia</taxon>
        <taxon>Copelata</taxon>
        <taxon>Oikopleuridae</taxon>
        <taxon>Oikopleura</taxon>
    </lineage>
</organism>
<keyword evidence="3" id="KW-1185">Reference proteome</keyword>